<feature type="compositionally biased region" description="Basic and acidic residues" evidence="1">
    <location>
        <begin position="1"/>
        <end position="13"/>
    </location>
</feature>
<feature type="region of interest" description="Disordered" evidence="1">
    <location>
        <begin position="134"/>
        <end position="204"/>
    </location>
</feature>
<dbReference type="OrthoDB" id="3351042at2759"/>
<feature type="compositionally biased region" description="Low complexity" evidence="1">
    <location>
        <begin position="424"/>
        <end position="435"/>
    </location>
</feature>
<feature type="region of interest" description="Disordered" evidence="1">
    <location>
        <begin position="423"/>
        <end position="449"/>
    </location>
</feature>
<feature type="region of interest" description="Disordered" evidence="1">
    <location>
        <begin position="1"/>
        <end position="32"/>
    </location>
</feature>
<dbReference type="AlphaFoldDB" id="A0A9W4UW41"/>
<keyword evidence="3" id="KW-1185">Reference proteome</keyword>
<evidence type="ECO:0000256" key="1">
    <source>
        <dbReference type="SAM" id="MobiDB-lite"/>
    </source>
</evidence>
<organism evidence="2 3">
    <name type="scientific">Periconia digitata</name>
    <dbReference type="NCBI Taxonomy" id="1303443"/>
    <lineage>
        <taxon>Eukaryota</taxon>
        <taxon>Fungi</taxon>
        <taxon>Dikarya</taxon>
        <taxon>Ascomycota</taxon>
        <taxon>Pezizomycotina</taxon>
        <taxon>Dothideomycetes</taxon>
        <taxon>Pleosporomycetidae</taxon>
        <taxon>Pleosporales</taxon>
        <taxon>Massarineae</taxon>
        <taxon>Periconiaceae</taxon>
        <taxon>Periconia</taxon>
    </lineage>
</organism>
<gene>
    <name evidence="2" type="ORF">PDIGIT_LOCUS14640</name>
</gene>
<reference evidence="2" key="1">
    <citation type="submission" date="2023-01" db="EMBL/GenBank/DDBJ databases">
        <authorList>
            <person name="Van Ghelder C."/>
            <person name="Rancurel C."/>
        </authorList>
    </citation>
    <scope>NUCLEOTIDE SEQUENCE</scope>
    <source>
        <strain evidence="2">CNCM I-4278</strain>
    </source>
</reference>
<name>A0A9W4UW41_9PLEO</name>
<feature type="compositionally biased region" description="Polar residues" evidence="1">
    <location>
        <begin position="436"/>
        <end position="449"/>
    </location>
</feature>
<feature type="compositionally biased region" description="Polar residues" evidence="1">
    <location>
        <begin position="134"/>
        <end position="146"/>
    </location>
</feature>
<dbReference type="Proteomes" id="UP001152607">
    <property type="component" value="Unassembled WGS sequence"/>
</dbReference>
<proteinExistence type="predicted"/>
<feature type="compositionally biased region" description="Polar residues" evidence="1">
    <location>
        <begin position="154"/>
        <end position="166"/>
    </location>
</feature>
<comment type="caution">
    <text evidence="2">The sequence shown here is derived from an EMBL/GenBank/DDBJ whole genome shotgun (WGS) entry which is preliminary data.</text>
</comment>
<sequence length="618" mass="66934">MPPVIKKDSDRCHNSPPPPYSIVMQQQPAREPIQIQQPHLEPQLEGGWTHVPPMNMVRQQQFQQMPSPPSTMNTTSSQSKSRGFGGPMDGGASLEVLSVQYPMIMAPQHEEIQAMYSATPSVRTDTTMEMLSPQHSVINSPPSHLVQQQQSQQMLSGSYPTNLQPSSEKEDAEKSRKTRKTSSKRVSQDLQAHDNPNLAQETSSVQRFFGDTMIGRVARSSIQTAASTMRMSNTLSPWGDNNPVTLPNIRYRDAVLFTTFELAGAPLTDAISDSISSTFGAEHLLSEIVSSTASAIATSPAVKFPVFQTAEQAIDRTILDPLTPDELKILQTPGTTTLQISIRHNLMGVNADLTFISPSPSPDPNACAKAWFAPYLFATARTPLIPRATHFSVCEFRGPALAADYALAPKLLSHSPTILALCDPSSPSSSSSRPSITTTHNNPPAQQQPRMAIFFTAISPSHDGSPKKEKTWSSSRRPGVGTLSFHLFHSCPALVVPVSQRAPVLAWSAYTLEQILSSSPSSSSLPVSSSSTGTDTRTAAQRYPIEVLHKQLCGYLLGEAGVDPSGVYPAVGASGGWRAVLERFVWVLVCAVARVGGNDVVVRDEIDPARAGIVMFRF</sequence>
<feature type="compositionally biased region" description="Low complexity" evidence="1">
    <location>
        <begin position="64"/>
        <end position="79"/>
    </location>
</feature>
<evidence type="ECO:0000313" key="2">
    <source>
        <dbReference type="EMBL" id="CAI6341443.1"/>
    </source>
</evidence>
<dbReference type="EMBL" id="CAOQHR010000012">
    <property type="protein sequence ID" value="CAI6341443.1"/>
    <property type="molecule type" value="Genomic_DNA"/>
</dbReference>
<accession>A0A9W4UW41</accession>
<evidence type="ECO:0000313" key="3">
    <source>
        <dbReference type="Proteomes" id="UP001152607"/>
    </source>
</evidence>
<feature type="region of interest" description="Disordered" evidence="1">
    <location>
        <begin position="64"/>
        <end position="91"/>
    </location>
</feature>
<protein>
    <submittedName>
        <fullName evidence="2">Uncharacterized protein</fullName>
    </submittedName>
</protein>